<dbReference type="KEGG" id="mpro:BJP34_35175"/>
<keyword evidence="4" id="KW-0378">Hydrolase</keyword>
<dbReference type="PANTHER" id="PTHR43415:SF3">
    <property type="entry name" value="GNAT-FAMILY ACETYLTRANSFERASE"/>
    <property type="match status" value="1"/>
</dbReference>
<dbReference type="RefSeq" id="WP_070396343.1">
    <property type="nucleotide sequence ID" value="NZ_CP017599.1"/>
</dbReference>
<dbReference type="InterPro" id="IPR016181">
    <property type="entry name" value="Acyl_CoA_acyltransferase"/>
</dbReference>
<dbReference type="Proteomes" id="UP000177870">
    <property type="component" value="Chromosome"/>
</dbReference>
<accession>A0A1D8U245</accession>
<evidence type="ECO:0000259" key="3">
    <source>
        <dbReference type="PROSITE" id="PS51186"/>
    </source>
</evidence>
<evidence type="ECO:0000256" key="2">
    <source>
        <dbReference type="PIRSR" id="PIRSR620023-2"/>
    </source>
</evidence>
<evidence type="ECO:0000313" key="5">
    <source>
        <dbReference type="Proteomes" id="UP000177870"/>
    </source>
</evidence>
<dbReference type="OrthoDB" id="9805604at2"/>
<dbReference type="AlphaFoldDB" id="A0A1D8U245"/>
<dbReference type="STRING" id="1458985.BJP34_35175"/>
<feature type="binding site" evidence="2">
    <location>
        <position position="263"/>
    </location>
    <ligand>
        <name>substrate</name>
    </ligand>
</feature>
<feature type="binding site" evidence="2">
    <location>
        <position position="159"/>
    </location>
    <ligand>
        <name>substrate</name>
    </ligand>
</feature>
<dbReference type="InterPro" id="IPR000182">
    <property type="entry name" value="GNAT_dom"/>
</dbReference>
<dbReference type="GO" id="GO:0016747">
    <property type="term" value="F:acyltransferase activity, transferring groups other than amino-acyl groups"/>
    <property type="evidence" value="ECO:0007669"/>
    <property type="project" value="InterPro"/>
</dbReference>
<reference evidence="5" key="1">
    <citation type="submission" date="2016-10" db="EMBL/GenBank/DDBJ databases">
        <title>Comparative genomics uncovers the prolific and rare metabolic potential of the cyanobacterial genus Moorea.</title>
        <authorList>
            <person name="Leao T."/>
            <person name="Castelao G."/>
            <person name="Korobeynikov A."/>
            <person name="Monroe E.A."/>
            <person name="Podell S."/>
            <person name="Glukhov E."/>
            <person name="Allen E."/>
            <person name="Gerwick W.H."/>
            <person name="Gerwick L."/>
        </authorList>
    </citation>
    <scope>NUCLEOTIDE SEQUENCE [LARGE SCALE GENOMIC DNA]</scope>
    <source>
        <strain evidence="5">PAL-8-15-08-1</strain>
    </source>
</reference>
<protein>
    <submittedName>
        <fullName evidence="4">UDP-2,4-diacetamido-2,4, 6-trideoxy-beta-L-altropyranose hydrolase</fullName>
    </submittedName>
</protein>
<feature type="domain" description="N-acetyltransferase" evidence="3">
    <location>
        <begin position="349"/>
        <end position="504"/>
    </location>
</feature>
<dbReference type="PROSITE" id="PS51186">
    <property type="entry name" value="GNAT"/>
    <property type="match status" value="1"/>
</dbReference>
<evidence type="ECO:0000313" key="4">
    <source>
        <dbReference type="EMBL" id="AOX03977.1"/>
    </source>
</evidence>
<organism evidence="4 5">
    <name type="scientific">Moorena producens PAL-8-15-08-1</name>
    <dbReference type="NCBI Taxonomy" id="1458985"/>
    <lineage>
        <taxon>Bacteria</taxon>
        <taxon>Bacillati</taxon>
        <taxon>Cyanobacteriota</taxon>
        <taxon>Cyanophyceae</taxon>
        <taxon>Coleofasciculales</taxon>
        <taxon>Coleofasciculaceae</taxon>
        <taxon>Moorena</taxon>
    </lineage>
</organism>
<gene>
    <name evidence="4" type="ORF">BJP34_35175</name>
</gene>
<dbReference type="GO" id="GO:0016758">
    <property type="term" value="F:hexosyltransferase activity"/>
    <property type="evidence" value="ECO:0007669"/>
    <property type="project" value="InterPro"/>
</dbReference>
<dbReference type="Pfam" id="PF13302">
    <property type="entry name" value="Acetyltransf_3"/>
    <property type="match status" value="1"/>
</dbReference>
<dbReference type="SUPFAM" id="SSF55729">
    <property type="entry name" value="Acyl-CoA N-acyltransferases (Nat)"/>
    <property type="match status" value="1"/>
</dbReference>
<dbReference type="NCBIfam" id="TIGR03590">
    <property type="entry name" value="PseG"/>
    <property type="match status" value="1"/>
</dbReference>
<dbReference type="PANTHER" id="PTHR43415">
    <property type="entry name" value="SPERMIDINE N(1)-ACETYLTRANSFERASE"/>
    <property type="match status" value="1"/>
</dbReference>
<name>A0A1D8U245_9CYAN</name>
<dbReference type="GO" id="GO:0016787">
    <property type="term" value="F:hydrolase activity"/>
    <property type="evidence" value="ECO:0007669"/>
    <property type="project" value="UniProtKB-KW"/>
</dbReference>
<proteinExistence type="predicted"/>
<dbReference type="Gene3D" id="3.40.630.30">
    <property type="match status" value="1"/>
</dbReference>
<dbReference type="InterPro" id="IPR020023">
    <property type="entry name" value="PseG"/>
</dbReference>
<dbReference type="Gene3D" id="3.40.50.2000">
    <property type="entry name" value="Glycogen Phosphorylase B"/>
    <property type="match status" value="1"/>
</dbReference>
<sequence length="508" mass="56456">MEIKQNLLIRADASPKIGTGHVMRCLALAQAWLQEGGQVTLLMGTAAPTLEARLQAEGIQVGHVSVLLGSGEDAEQTITQAKALGATWVVVDGYHFGADYQRVIKEAGLRLLFIDDYGHAAHYWADLVLNQNVYAHQGLYPKRESYTQLLLGTQYTLLRKEFWPWQGWQRQIPTVARKVLVTLGGADPDNVTLKVIQALEQVKVEGLEAVVVVGGSNPHYQQLQAAVHDSEAAITLKYNVTNMPDLMAWADIAIAAGGSTCWELAFMGLPSLVVILAENQRAVADKLDAFGAAINLGWHTEVLCEPLAAQINRLLNASEFRKEMIEHGQRLVDGEGSARVLMHLQDRKLRLRAVGEDDCELLWQWANDPEVRLRSFSSKPIPWDEHVQWFNLKLKSPDCQFYMALNTQDVPIGSIRFDIEHNEATVSICINSEHRGQGYGSTLINLASTAIFINSNTTKINAYIKPDNLASIRAFLKAGFKELETVTLKDKNGVNATYLVKQRQNFIH</sequence>
<dbReference type="EMBL" id="CP017599">
    <property type="protein sequence ID" value="AOX03977.1"/>
    <property type="molecule type" value="Genomic_DNA"/>
</dbReference>
<feature type="active site" description="Proton acceptor" evidence="1">
    <location>
        <position position="21"/>
    </location>
</feature>
<dbReference type="SUPFAM" id="SSF53756">
    <property type="entry name" value="UDP-Glycosyltransferase/glycogen phosphorylase"/>
    <property type="match status" value="1"/>
</dbReference>
<dbReference type="InterPro" id="IPR007235">
    <property type="entry name" value="Glyco_trans_28_C"/>
</dbReference>
<dbReference type="Pfam" id="PF04101">
    <property type="entry name" value="Glyco_tran_28_C"/>
    <property type="match status" value="1"/>
</dbReference>
<evidence type="ECO:0000256" key="1">
    <source>
        <dbReference type="PIRSR" id="PIRSR620023-1"/>
    </source>
</evidence>
<dbReference type="Gene3D" id="3.40.50.11190">
    <property type="match status" value="1"/>
</dbReference>